<feature type="domain" description="Flagella basal body P-ring formation protein FlgA SAF" evidence="2">
    <location>
        <begin position="104"/>
        <end position="226"/>
    </location>
</feature>
<evidence type="ECO:0000313" key="5">
    <source>
        <dbReference type="Proteomes" id="UP000199541"/>
    </source>
</evidence>
<organism evidence="3 6">
    <name type="scientific">Allgaiera indica</name>
    <dbReference type="NCBI Taxonomy" id="765699"/>
    <lineage>
        <taxon>Bacteria</taxon>
        <taxon>Pseudomonadati</taxon>
        <taxon>Pseudomonadota</taxon>
        <taxon>Alphaproteobacteria</taxon>
        <taxon>Rhodobacterales</taxon>
        <taxon>Paracoccaceae</taxon>
        <taxon>Allgaiera</taxon>
    </lineage>
</organism>
<evidence type="ECO:0000256" key="1">
    <source>
        <dbReference type="RuleBase" id="RU362063"/>
    </source>
</evidence>
<keyword evidence="1" id="KW-0732">Signal</keyword>
<sequence length="228" mass="24249">MRAVLLSLFLSAGLAQWAAATQAPTLPQPIPVTRLIAEKAATETGAAMPPAASYQVELAPGSIENGTLVSAFQMDPSSGAFAANVVTQAGETWRVTGLVTLMVPVPVPVRRILPDAILTRRDFTTVKLPYQQLNSFTVTSLGRLDGMQVRRVLAAGRPVMEQSVSPPIVVSQGDRVSIEYRKGRMQLTAPGRAITSAEADHEVRVINLVSNRTVTGIARATGVVEVQP</sequence>
<reference evidence="4 5" key="2">
    <citation type="submission" date="2016-10" db="EMBL/GenBank/DDBJ databases">
        <authorList>
            <person name="Varghese N."/>
            <person name="Submissions S."/>
        </authorList>
    </citation>
    <scope>NUCLEOTIDE SEQUENCE [LARGE SCALE GENOMIC DNA]</scope>
    <source>
        <strain evidence="4 5">DSM 24802</strain>
    </source>
</reference>
<dbReference type="PANTHER" id="PTHR36307:SF1">
    <property type="entry name" value="FLAGELLA BASAL BODY P-RING FORMATION PROTEIN FLGA"/>
    <property type="match status" value="1"/>
</dbReference>
<keyword evidence="4" id="KW-0282">Flagellum</keyword>
<dbReference type="EMBL" id="FNOB01000002">
    <property type="protein sequence ID" value="SDW30824.1"/>
    <property type="molecule type" value="Genomic_DNA"/>
</dbReference>
<dbReference type="InterPro" id="IPR039246">
    <property type="entry name" value="Flagellar_FlgA"/>
</dbReference>
<dbReference type="InterPro" id="IPR017585">
    <property type="entry name" value="SAF_FlgA"/>
</dbReference>
<feature type="signal peptide" evidence="1">
    <location>
        <begin position="1"/>
        <end position="20"/>
    </location>
</feature>
<dbReference type="Gene3D" id="2.30.30.760">
    <property type="match status" value="1"/>
</dbReference>
<reference evidence="3" key="1">
    <citation type="journal article" date="2014" name="Int. J. Syst. Evol. Microbiol.">
        <title>Complete genome sequence of Corynebacterium casei LMG S-19264T (=DSM 44701T), isolated from a smear-ripened cheese.</title>
        <authorList>
            <consortium name="US DOE Joint Genome Institute (JGI-PGF)"/>
            <person name="Walter F."/>
            <person name="Albersmeier A."/>
            <person name="Kalinowski J."/>
            <person name="Ruckert C."/>
        </authorList>
    </citation>
    <scope>NUCLEOTIDE SEQUENCE</scope>
    <source>
        <strain evidence="3">CGMCC 1.10859</strain>
    </source>
</reference>
<dbReference type="PANTHER" id="PTHR36307">
    <property type="entry name" value="FLAGELLA BASAL BODY P-RING FORMATION PROTEIN FLGA"/>
    <property type="match status" value="1"/>
</dbReference>
<proteinExistence type="inferred from homology"/>
<evidence type="ECO:0000313" key="4">
    <source>
        <dbReference type="EMBL" id="SDW30824.1"/>
    </source>
</evidence>
<dbReference type="AlphaFoldDB" id="A0AAN4ZXZ2"/>
<dbReference type="Proteomes" id="UP000634647">
    <property type="component" value="Unassembled WGS sequence"/>
</dbReference>
<dbReference type="NCBIfam" id="TIGR03170">
    <property type="entry name" value="flgA_cterm"/>
    <property type="match status" value="1"/>
</dbReference>
<evidence type="ECO:0000313" key="3">
    <source>
        <dbReference type="EMBL" id="GHD99236.1"/>
    </source>
</evidence>
<comment type="subcellular location">
    <subcellularLocation>
        <location evidence="1">Periplasm</location>
    </subcellularLocation>
</comment>
<dbReference type="RefSeq" id="WP_035841774.1">
    <property type="nucleotide sequence ID" value="NZ_BNAB01000002.1"/>
</dbReference>
<evidence type="ECO:0000313" key="6">
    <source>
        <dbReference type="Proteomes" id="UP000634647"/>
    </source>
</evidence>
<dbReference type="GO" id="GO:0044780">
    <property type="term" value="P:bacterial-type flagellum assembly"/>
    <property type="evidence" value="ECO:0007669"/>
    <property type="project" value="InterPro"/>
</dbReference>
<evidence type="ECO:0000259" key="2">
    <source>
        <dbReference type="Pfam" id="PF13144"/>
    </source>
</evidence>
<dbReference type="Proteomes" id="UP000199541">
    <property type="component" value="Unassembled WGS sequence"/>
</dbReference>
<feature type="chain" id="PRO_5042669755" description="Flagella basal body P-ring formation protein FlgA" evidence="1">
    <location>
        <begin position="21"/>
        <end position="228"/>
    </location>
</feature>
<dbReference type="Pfam" id="PF13144">
    <property type="entry name" value="ChapFlgA"/>
    <property type="match status" value="1"/>
</dbReference>
<keyword evidence="1" id="KW-0574">Periplasm</keyword>
<keyword evidence="4" id="KW-0966">Cell projection</keyword>
<keyword evidence="4" id="KW-0969">Cilium</keyword>
<comment type="function">
    <text evidence="1">Involved in the assembly process of the P-ring formation. It may associate with FlgF on the rod constituting a structure essential for the P-ring assembly or may act as a modulator protein for the P-ring assembly.</text>
</comment>
<protein>
    <recommendedName>
        <fullName evidence="1">Flagella basal body P-ring formation protein FlgA</fullName>
    </recommendedName>
</protein>
<name>A0AAN4ZXZ2_9RHOB</name>
<gene>
    <name evidence="3" type="ORF">GCM10008024_05810</name>
    <name evidence="4" type="ORF">SAMN05444006_102294</name>
</gene>
<keyword evidence="1" id="KW-1005">Bacterial flagellum biogenesis</keyword>
<comment type="similarity">
    <text evidence="1">Belongs to the FlgA family.</text>
</comment>
<reference evidence="3" key="3">
    <citation type="submission" date="2023-06" db="EMBL/GenBank/DDBJ databases">
        <authorList>
            <person name="Sun Q."/>
            <person name="Zhou Y."/>
        </authorList>
    </citation>
    <scope>NUCLEOTIDE SEQUENCE</scope>
    <source>
        <strain evidence="3">CGMCC 1.10859</strain>
    </source>
</reference>
<keyword evidence="5" id="KW-1185">Reference proteome</keyword>
<comment type="caution">
    <text evidence="3">The sequence shown here is derived from an EMBL/GenBank/DDBJ whole genome shotgun (WGS) entry which is preliminary data.</text>
</comment>
<accession>A0AAN4ZXZ2</accession>
<dbReference type="CDD" id="cd11614">
    <property type="entry name" value="SAF_CpaB_FlgA_like"/>
    <property type="match status" value="1"/>
</dbReference>
<dbReference type="GO" id="GO:0042597">
    <property type="term" value="C:periplasmic space"/>
    <property type="evidence" value="ECO:0007669"/>
    <property type="project" value="UniProtKB-SubCell"/>
</dbReference>
<dbReference type="EMBL" id="BNAB01000002">
    <property type="protein sequence ID" value="GHD99236.1"/>
    <property type="molecule type" value="Genomic_DNA"/>
</dbReference>